<dbReference type="Gene3D" id="1.10.10.60">
    <property type="entry name" value="Homeodomain-like"/>
    <property type="match status" value="2"/>
</dbReference>
<feature type="domain" description="HTH CENPB-type" evidence="4">
    <location>
        <begin position="78"/>
        <end position="149"/>
    </location>
</feature>
<dbReference type="Pfam" id="PF03221">
    <property type="entry name" value="HTH_Tnp_Tc5"/>
    <property type="match status" value="1"/>
</dbReference>
<feature type="region of interest" description="Disordered" evidence="3">
    <location>
        <begin position="501"/>
        <end position="524"/>
    </location>
</feature>
<dbReference type="InterPro" id="IPR006600">
    <property type="entry name" value="HTH_CenpB_DNA-bd_dom"/>
</dbReference>
<evidence type="ECO:0000313" key="5">
    <source>
        <dbReference type="EMBL" id="UYV80049.1"/>
    </source>
</evidence>
<feature type="compositionally biased region" description="Basic and acidic residues" evidence="3">
    <location>
        <begin position="444"/>
        <end position="463"/>
    </location>
</feature>
<name>A0ABY6LGR0_9ARAC</name>
<dbReference type="EMBL" id="CP092880">
    <property type="protein sequence ID" value="UYV80049.1"/>
    <property type="molecule type" value="Genomic_DNA"/>
</dbReference>
<feature type="compositionally biased region" description="Basic and acidic residues" evidence="3">
    <location>
        <begin position="509"/>
        <end position="520"/>
    </location>
</feature>
<dbReference type="SMART" id="SM00674">
    <property type="entry name" value="CENPB"/>
    <property type="match status" value="1"/>
</dbReference>
<evidence type="ECO:0000256" key="1">
    <source>
        <dbReference type="ARBA" id="ARBA00004123"/>
    </source>
</evidence>
<dbReference type="InterPro" id="IPR050863">
    <property type="entry name" value="CenT-Element_Derived"/>
</dbReference>
<feature type="region of interest" description="Disordered" evidence="3">
    <location>
        <begin position="440"/>
        <end position="463"/>
    </location>
</feature>
<comment type="subcellular location">
    <subcellularLocation>
        <location evidence="1">Nucleus</location>
    </subcellularLocation>
</comment>
<dbReference type="PROSITE" id="PS51253">
    <property type="entry name" value="HTH_CENPB"/>
    <property type="match status" value="1"/>
</dbReference>
<organism evidence="5 6">
    <name type="scientific">Cordylochernes scorpioides</name>
    <dbReference type="NCBI Taxonomy" id="51811"/>
    <lineage>
        <taxon>Eukaryota</taxon>
        <taxon>Metazoa</taxon>
        <taxon>Ecdysozoa</taxon>
        <taxon>Arthropoda</taxon>
        <taxon>Chelicerata</taxon>
        <taxon>Arachnida</taxon>
        <taxon>Pseudoscorpiones</taxon>
        <taxon>Cheliferoidea</taxon>
        <taxon>Chernetidae</taxon>
        <taxon>Cordylochernes</taxon>
    </lineage>
</organism>
<dbReference type="InterPro" id="IPR009057">
    <property type="entry name" value="Homeodomain-like_sf"/>
</dbReference>
<sequence length="702" mass="80498">MPGHRKRRQFKQTDAFTRGMVIGLKRAVKLQILREIEVEKKKKTDVAQKHNIPQSSLSTIIKNSEKIHQQALHAGESSRKRARGSTYADVDEALLQWFKQARSAALPVNGPLLSEKAKTLALEFGLKDFTGSGGWIERWKARHGIKLRNICGESADVNRETMTNWLTDVMPNIISNYACKDIFNADETGLFWRLLPDKTLHFKGETCTGGKAKWEKSPASSKSNMFSPLKDRLFTKPKYDTELYPLFQDIVSHHAETSDEERIHARHRKQVKRPNIKELRKFPTNSTRDKLTGVDLHTVARTKVRKSNSIIKRPSSSLTKCVSYIDYDDINLSKEPRTFGSSRNPYKVIHSDSRSSLFGPSFSEMLDNSESMPSLIKLNSPGNFQTPEARYENLLKKNESSDTTIVQSIPRYSTVSLHQGSFSEEGYYANEDTFGMKTIPSLKYDSRPKNESREKKISFKEIKTPKPPRLIKSSVKQKMDKIEKRGGDNYDYNYANSSYYSDDFNPKNLTRDTPQEDIKSSESSYEDLLSKSYHSNKGVKFSDTRPTKVDEEESHHLYANVQPIKKVEEDEETDSTLMNIKLTSFLQPKKQVTLQKDEVLNTSTQHVFDQFTDHLLVWLIHHSLILAVTKSSPDCPSFCCGDRMIPRHMVQRIHSFYDNIGRRPSPTILKKVSFATRVESKILSSWYPPQKLVAEYFLRASL</sequence>
<reference evidence="5 6" key="1">
    <citation type="submission" date="2022-01" db="EMBL/GenBank/DDBJ databases">
        <title>A chromosomal length assembly of Cordylochernes scorpioides.</title>
        <authorList>
            <person name="Zeh D."/>
            <person name="Zeh J."/>
        </authorList>
    </citation>
    <scope>NUCLEOTIDE SEQUENCE [LARGE SCALE GENOMIC DNA]</scope>
    <source>
        <strain evidence="5">IN4F17</strain>
        <tissue evidence="5">Whole Body</tissue>
    </source>
</reference>
<evidence type="ECO:0000256" key="3">
    <source>
        <dbReference type="SAM" id="MobiDB-lite"/>
    </source>
</evidence>
<dbReference type="PANTHER" id="PTHR19303">
    <property type="entry name" value="TRANSPOSON"/>
    <property type="match status" value="1"/>
</dbReference>
<gene>
    <name evidence="5" type="ORF">LAZ67_18001515</name>
</gene>
<dbReference type="PANTHER" id="PTHR19303:SF73">
    <property type="entry name" value="PROTEIN PDC2"/>
    <property type="match status" value="1"/>
</dbReference>
<dbReference type="Proteomes" id="UP001235939">
    <property type="component" value="Chromosome 18"/>
</dbReference>
<evidence type="ECO:0000259" key="4">
    <source>
        <dbReference type="PROSITE" id="PS51253"/>
    </source>
</evidence>
<dbReference type="SUPFAM" id="SSF46689">
    <property type="entry name" value="Homeodomain-like"/>
    <property type="match status" value="2"/>
</dbReference>
<accession>A0ABY6LGR0</accession>
<protein>
    <recommendedName>
        <fullName evidence="4">HTH CENPB-type domain-containing protein</fullName>
    </recommendedName>
</protein>
<keyword evidence="2" id="KW-0238">DNA-binding</keyword>
<evidence type="ECO:0000313" key="6">
    <source>
        <dbReference type="Proteomes" id="UP001235939"/>
    </source>
</evidence>
<keyword evidence="6" id="KW-1185">Reference proteome</keyword>
<proteinExistence type="predicted"/>
<evidence type="ECO:0000256" key="2">
    <source>
        <dbReference type="ARBA" id="ARBA00023125"/>
    </source>
</evidence>